<gene>
    <name evidence="2" type="ORF">ACJMK2_016792</name>
</gene>
<feature type="chain" id="PRO_5044836149" evidence="1">
    <location>
        <begin position="19"/>
        <end position="507"/>
    </location>
</feature>
<dbReference type="Proteomes" id="UP001634394">
    <property type="component" value="Unassembled WGS sequence"/>
</dbReference>
<sequence>MLTHFAVPLFLFYQFTTGISTGSDSFVHDTQASQSSERNGEIEAFSDLSEAVAHQMQRRSYIPQFIGKRKALQDDSDALDMTDILKNTSYEEDEDFNNRISIFDILQKYQQQPANALNSALDETNRHARAPSLSGEEDFESIDEFDDVETVDKRGYRPMFVGKRAFAPPFIGRRAYVPLFLGRRTYVPSFVGKRASPMFSEKDKYRVMFVGKRDDDESQEEDEEKRASLMFVGKKYIPNFIGKRYIPRFVGKRHYIPRFIGKRPIPSFVGKRYIPRFIGKRSVPMFVDERRVPNFVGKRYIPSFVGRRMAPSFVGKRYIPSFVGKRKIPMFVGKRKFPLFVGKRRLSLIDEKQDSPLLIGQKSDDISAVDNMVTKGKISTEVKSRRRRSVLDDDPMFEEDKKAWGRYFPWDTKSKIIPENIYHVSKRYAKQFANRSNMYDLSDILKALKALDYARDGSVMAAKRINPPLFVGKRTNNLEPSAIYETNMRLLYSPSSQDIDLLTLSDL</sequence>
<keyword evidence="1" id="KW-0732">Signal</keyword>
<accession>A0ABD3UUW0</accession>
<dbReference type="AlphaFoldDB" id="A0ABD3UUW0"/>
<feature type="signal peptide" evidence="1">
    <location>
        <begin position="1"/>
        <end position="18"/>
    </location>
</feature>
<evidence type="ECO:0000313" key="3">
    <source>
        <dbReference type="Proteomes" id="UP001634394"/>
    </source>
</evidence>
<comment type="caution">
    <text evidence="2">The sequence shown here is derived from an EMBL/GenBank/DDBJ whole genome shotgun (WGS) entry which is preliminary data.</text>
</comment>
<organism evidence="2 3">
    <name type="scientific">Sinanodonta woodiana</name>
    <name type="common">Chinese pond mussel</name>
    <name type="synonym">Anodonta woodiana</name>
    <dbReference type="NCBI Taxonomy" id="1069815"/>
    <lineage>
        <taxon>Eukaryota</taxon>
        <taxon>Metazoa</taxon>
        <taxon>Spiralia</taxon>
        <taxon>Lophotrochozoa</taxon>
        <taxon>Mollusca</taxon>
        <taxon>Bivalvia</taxon>
        <taxon>Autobranchia</taxon>
        <taxon>Heteroconchia</taxon>
        <taxon>Palaeoheterodonta</taxon>
        <taxon>Unionida</taxon>
        <taxon>Unionoidea</taxon>
        <taxon>Unionidae</taxon>
        <taxon>Unioninae</taxon>
        <taxon>Sinanodonta</taxon>
    </lineage>
</organism>
<dbReference type="EMBL" id="JBJQND010000015">
    <property type="protein sequence ID" value="KAL3853236.1"/>
    <property type="molecule type" value="Genomic_DNA"/>
</dbReference>
<evidence type="ECO:0000313" key="2">
    <source>
        <dbReference type="EMBL" id="KAL3853236.1"/>
    </source>
</evidence>
<name>A0ABD3UUW0_SINWO</name>
<reference evidence="2 3" key="1">
    <citation type="submission" date="2024-11" db="EMBL/GenBank/DDBJ databases">
        <title>Chromosome-level genome assembly of the freshwater bivalve Anodonta woodiana.</title>
        <authorList>
            <person name="Chen X."/>
        </authorList>
    </citation>
    <scope>NUCLEOTIDE SEQUENCE [LARGE SCALE GENOMIC DNA]</scope>
    <source>
        <strain evidence="2">MN2024</strain>
        <tissue evidence="2">Gills</tissue>
    </source>
</reference>
<proteinExistence type="predicted"/>
<protein>
    <submittedName>
        <fullName evidence="2">Uncharacterized protein</fullName>
    </submittedName>
</protein>
<keyword evidence="3" id="KW-1185">Reference proteome</keyword>
<evidence type="ECO:0000256" key="1">
    <source>
        <dbReference type="SAM" id="SignalP"/>
    </source>
</evidence>